<dbReference type="SUPFAM" id="SSF53756">
    <property type="entry name" value="UDP-Glycosyltransferase/glycogen phosphorylase"/>
    <property type="match status" value="1"/>
</dbReference>
<keyword evidence="1" id="KW-0328">Glycosyltransferase</keyword>
<accession>A0A381U4W2</accession>
<protein>
    <recommendedName>
        <fullName evidence="3">Glycosyltransferase subfamily 4-like N-terminal domain-containing protein</fullName>
    </recommendedName>
</protein>
<dbReference type="Pfam" id="PF13439">
    <property type="entry name" value="Glyco_transf_4"/>
    <property type="match status" value="1"/>
</dbReference>
<proteinExistence type="predicted"/>
<evidence type="ECO:0000259" key="3">
    <source>
        <dbReference type="Pfam" id="PF13439"/>
    </source>
</evidence>
<organism evidence="4">
    <name type="scientific">marine metagenome</name>
    <dbReference type="NCBI Taxonomy" id="408172"/>
    <lineage>
        <taxon>unclassified sequences</taxon>
        <taxon>metagenomes</taxon>
        <taxon>ecological metagenomes</taxon>
    </lineage>
</organism>
<sequence length="344" mass="37999">MATGFRGGERQTYLLMDRLSNQGWQQKLIARKSGKLAELSQSVDNLTIVKTGINPLQYLGHFANVDIVHLHESRAFLTLHVSGHLRQIPYVLTRRVQRNPKKSWLNQNVYSKANAVVTLSDAIGRIVNESLGIKLNYSVIPSAKTGFSFNSDEVQSIRSKLKGDFVVGHIGALDDSHKGQLQIIETAKRLSASHPEICFVLVGEGRDFELFKQQTASLDNITLVGQVDNVGDYLKAFDIFLFPSRHEGLGSILLDALDFGLPVIATDVGGISEIIESGVNGFLVKPDAIDDICESILGLYSESTLVEQIARANTEKAKSYTVGTMADKYVQIYQRILTNHEQTP</sequence>
<dbReference type="CDD" id="cd03801">
    <property type="entry name" value="GT4_PimA-like"/>
    <property type="match status" value="1"/>
</dbReference>
<evidence type="ECO:0000256" key="1">
    <source>
        <dbReference type="ARBA" id="ARBA00022676"/>
    </source>
</evidence>
<gene>
    <name evidence="4" type="ORF">METZ01_LOCUS76139</name>
</gene>
<evidence type="ECO:0000313" key="4">
    <source>
        <dbReference type="EMBL" id="SVA23285.1"/>
    </source>
</evidence>
<dbReference type="EMBL" id="UINC01005745">
    <property type="protein sequence ID" value="SVA23285.1"/>
    <property type="molecule type" value="Genomic_DNA"/>
</dbReference>
<dbReference type="Pfam" id="PF13692">
    <property type="entry name" value="Glyco_trans_1_4"/>
    <property type="match status" value="1"/>
</dbReference>
<evidence type="ECO:0000256" key="2">
    <source>
        <dbReference type="ARBA" id="ARBA00022679"/>
    </source>
</evidence>
<dbReference type="PANTHER" id="PTHR12526:SF510">
    <property type="entry name" value="D-INOSITOL 3-PHOSPHATE GLYCOSYLTRANSFERASE"/>
    <property type="match status" value="1"/>
</dbReference>
<dbReference type="GO" id="GO:0016757">
    <property type="term" value="F:glycosyltransferase activity"/>
    <property type="evidence" value="ECO:0007669"/>
    <property type="project" value="UniProtKB-KW"/>
</dbReference>
<name>A0A381U4W2_9ZZZZ</name>
<dbReference type="PANTHER" id="PTHR12526">
    <property type="entry name" value="GLYCOSYLTRANSFERASE"/>
    <property type="match status" value="1"/>
</dbReference>
<dbReference type="Gene3D" id="3.40.50.2000">
    <property type="entry name" value="Glycogen Phosphorylase B"/>
    <property type="match status" value="2"/>
</dbReference>
<dbReference type="InterPro" id="IPR028098">
    <property type="entry name" value="Glyco_trans_4-like_N"/>
</dbReference>
<dbReference type="AlphaFoldDB" id="A0A381U4W2"/>
<reference evidence="4" key="1">
    <citation type="submission" date="2018-05" db="EMBL/GenBank/DDBJ databases">
        <authorList>
            <person name="Lanie J.A."/>
            <person name="Ng W.-L."/>
            <person name="Kazmierczak K.M."/>
            <person name="Andrzejewski T.M."/>
            <person name="Davidsen T.M."/>
            <person name="Wayne K.J."/>
            <person name="Tettelin H."/>
            <person name="Glass J.I."/>
            <person name="Rusch D."/>
            <person name="Podicherti R."/>
            <person name="Tsui H.-C.T."/>
            <person name="Winkler M.E."/>
        </authorList>
    </citation>
    <scope>NUCLEOTIDE SEQUENCE</scope>
</reference>
<keyword evidence="2" id="KW-0808">Transferase</keyword>
<feature type="domain" description="Glycosyltransferase subfamily 4-like N-terminal" evidence="3">
    <location>
        <begin position="6"/>
        <end position="141"/>
    </location>
</feature>